<protein>
    <submittedName>
        <fullName evidence="2">Type IV pilin accessory protein</fullName>
    </submittedName>
</protein>
<dbReference type="AlphaFoldDB" id="A0A429GR23"/>
<feature type="transmembrane region" description="Helical" evidence="1">
    <location>
        <begin position="43"/>
        <end position="64"/>
    </location>
</feature>
<organism evidence="2 3">
    <name type="scientific">Acinetobacter haemolyticus</name>
    <dbReference type="NCBI Taxonomy" id="29430"/>
    <lineage>
        <taxon>Bacteria</taxon>
        <taxon>Pseudomonadati</taxon>
        <taxon>Pseudomonadota</taxon>
        <taxon>Gammaproteobacteria</taxon>
        <taxon>Moraxellales</taxon>
        <taxon>Moraxellaceae</taxon>
        <taxon>Acinetobacter</taxon>
    </lineage>
</organism>
<reference evidence="2 3" key="1">
    <citation type="submission" date="2018-08" db="EMBL/GenBank/DDBJ databases">
        <title>Analysis of the genomic diversity of Mexican Acinetobacter haemolyticus clinical isolates.</title>
        <authorList>
            <person name="Castro-Jaimes S."/>
            <person name="Cevallos M.A."/>
        </authorList>
    </citation>
    <scope>NUCLEOTIDE SEQUENCE [LARGE SCALE GENOMIC DNA]</scope>
    <source>
        <strain evidence="2 3">AN43</strain>
    </source>
</reference>
<gene>
    <name evidence="2" type="ORF">AhaeAN43_01840</name>
</gene>
<keyword evidence="1" id="KW-1133">Transmembrane helix</keyword>
<feature type="transmembrane region" description="Helical" evidence="1">
    <location>
        <begin position="71"/>
        <end position="91"/>
    </location>
</feature>
<accession>A0A429GR23</accession>
<proteinExistence type="predicted"/>
<dbReference type="NCBIfam" id="NF041437">
    <property type="entry name" value="TfpZ"/>
    <property type="match status" value="1"/>
</dbReference>
<name>A0A429GR23_ACIHA</name>
<evidence type="ECO:0000313" key="3">
    <source>
        <dbReference type="Proteomes" id="UP000463868"/>
    </source>
</evidence>
<dbReference type="RefSeq" id="WP_125502203.1">
    <property type="nucleotide sequence ID" value="NZ_CP031972.1"/>
</dbReference>
<dbReference type="InterPro" id="IPR047814">
    <property type="entry name" value="TfpX/TfpZ-like"/>
</dbReference>
<keyword evidence="1" id="KW-0812">Transmembrane</keyword>
<evidence type="ECO:0000256" key="1">
    <source>
        <dbReference type="SAM" id="Phobius"/>
    </source>
</evidence>
<evidence type="ECO:0000313" key="2">
    <source>
        <dbReference type="EMBL" id="QHI12209.1"/>
    </source>
</evidence>
<sequence>MSKRLKFFLSHLSISAMIALIVVGVVFFIWYPSPLAKAVGVTHIFLMLIAIDVVVGPILGFIVYKEGKKSLKFDIAVIIALQVSALCYGVYSIEQGRPAWLVYYVDRFELVRKNDIILENIDQAQSQFQQVSWTKPQLVAIKSAKDVQQHNNDMFIEVLGGISLAQRPERYVELSEVKSLIQQRAQDLELLKNFNDSDQVVKVLAKYPTATAFVPLKANAVDMTVLINKEKGEVVEIVDLRPWK</sequence>
<dbReference type="Proteomes" id="UP000463868">
    <property type="component" value="Chromosome"/>
</dbReference>
<feature type="transmembrane region" description="Helical" evidence="1">
    <location>
        <begin position="7"/>
        <end position="31"/>
    </location>
</feature>
<dbReference type="EMBL" id="CP031976">
    <property type="protein sequence ID" value="QHI12209.1"/>
    <property type="molecule type" value="Genomic_DNA"/>
</dbReference>
<keyword evidence="1" id="KW-0472">Membrane</keyword>